<feature type="region of interest" description="Disordered" evidence="1">
    <location>
        <begin position="203"/>
        <end position="235"/>
    </location>
</feature>
<dbReference type="HOGENOM" id="CLU_614202_0_0_1"/>
<dbReference type="PANTHER" id="PTHR47336">
    <property type="entry name" value="TRANSCRIPTION FACTOR HMS1-RELATED"/>
    <property type="match status" value="1"/>
</dbReference>
<dbReference type="Proteomes" id="UP000002866">
    <property type="component" value="Chromosome 10"/>
</dbReference>
<feature type="compositionally biased region" description="Basic and acidic residues" evidence="1">
    <location>
        <begin position="215"/>
        <end position="235"/>
    </location>
</feature>
<gene>
    <name evidence="3" type="primary">TBLA0J00820</name>
    <name evidence="3" type="ORF">TBLA_0J00820</name>
</gene>
<dbReference type="InterPro" id="IPR052099">
    <property type="entry name" value="Regulatory_TF_Diverse"/>
</dbReference>
<dbReference type="AlphaFoldDB" id="I2H9M8"/>
<dbReference type="InterPro" id="IPR011598">
    <property type="entry name" value="bHLH_dom"/>
</dbReference>
<evidence type="ECO:0000313" key="4">
    <source>
        <dbReference type="Proteomes" id="UP000002866"/>
    </source>
</evidence>
<dbReference type="InterPro" id="IPR036638">
    <property type="entry name" value="HLH_DNA-bd_sf"/>
</dbReference>
<feature type="compositionally biased region" description="Low complexity" evidence="1">
    <location>
        <begin position="50"/>
        <end position="66"/>
    </location>
</feature>
<keyword evidence="4" id="KW-1185">Reference proteome</keyword>
<evidence type="ECO:0000259" key="2">
    <source>
        <dbReference type="PROSITE" id="PS50888"/>
    </source>
</evidence>
<dbReference type="Pfam" id="PF00010">
    <property type="entry name" value="HLH"/>
    <property type="match status" value="1"/>
</dbReference>
<evidence type="ECO:0000256" key="1">
    <source>
        <dbReference type="SAM" id="MobiDB-lite"/>
    </source>
</evidence>
<feature type="region of interest" description="Disordered" evidence="1">
    <location>
        <begin position="1"/>
        <end position="25"/>
    </location>
</feature>
<organism evidence="3 4">
    <name type="scientific">Henningerozyma blattae (strain ATCC 34711 / CBS 6284 / DSM 70876 / NBRC 10599 / NRRL Y-10934 / UCD 77-7)</name>
    <name type="common">Yeast</name>
    <name type="synonym">Tetrapisispora blattae</name>
    <dbReference type="NCBI Taxonomy" id="1071380"/>
    <lineage>
        <taxon>Eukaryota</taxon>
        <taxon>Fungi</taxon>
        <taxon>Dikarya</taxon>
        <taxon>Ascomycota</taxon>
        <taxon>Saccharomycotina</taxon>
        <taxon>Saccharomycetes</taxon>
        <taxon>Saccharomycetales</taxon>
        <taxon>Saccharomycetaceae</taxon>
        <taxon>Henningerozyma</taxon>
    </lineage>
</organism>
<accession>I2H9M8</accession>
<dbReference type="Gene3D" id="4.10.280.10">
    <property type="entry name" value="Helix-loop-helix DNA-binding domain"/>
    <property type="match status" value="1"/>
</dbReference>
<dbReference type="KEGG" id="tbl:TBLA_0J00820"/>
<dbReference type="GO" id="GO:0046983">
    <property type="term" value="F:protein dimerization activity"/>
    <property type="evidence" value="ECO:0007669"/>
    <property type="project" value="InterPro"/>
</dbReference>
<evidence type="ECO:0000313" key="3">
    <source>
        <dbReference type="EMBL" id="CCH63080.1"/>
    </source>
</evidence>
<dbReference type="STRING" id="1071380.I2H9M8"/>
<sequence length="446" mass="47874">MSLNHSQPKSPDTPDVPDVPDTFGSLDLLDAFCQDNRPLFRPSYQLDSPLSPLSGNQGQLQGQPQGQPQPYPNPYPNPYATMQPYSAAQPYPNPHPSGMQLAAAEMRGCAARASPPATVGAGQLAPTRAALEQYSLSGSVRGSSPAHHGGTALAQSRRGTALSFTEALHGVGSRQSSASSNFQGGPAVSPPVFETPVTLSRALGSPTTTAISAGARDRDHDHDRDRDRDHDRDHGYSLGLGQDFLDELAGVTGLAELPARDTDLGEMDLSGEIPSSLPLDFGSNDLSSGNEEPPVKREDAPEIPQSQSQSQSQGNQAGSGQSAPDAPRIPITKAGKPRKIRKSHNIIEKKYRTNINHKMIQLKKIVPSLRIAYKKECGIPLLEQDNLDLDGLPAATKLNKAVILMKTIEYIKHLENKCALLQGAPQMATQLEAQLEARQNNPPKWI</sequence>
<feature type="domain" description="BHLH" evidence="2">
    <location>
        <begin position="339"/>
        <end position="414"/>
    </location>
</feature>
<protein>
    <recommendedName>
        <fullName evidence="2">BHLH domain-containing protein</fullName>
    </recommendedName>
</protein>
<dbReference type="PROSITE" id="PS50888">
    <property type="entry name" value="BHLH"/>
    <property type="match status" value="1"/>
</dbReference>
<dbReference type="RefSeq" id="XP_004182599.1">
    <property type="nucleotide sequence ID" value="XM_004182551.1"/>
</dbReference>
<dbReference type="SUPFAM" id="SSF47459">
    <property type="entry name" value="HLH, helix-loop-helix DNA-binding domain"/>
    <property type="match status" value="1"/>
</dbReference>
<dbReference type="InParanoid" id="I2H9M8"/>
<name>I2H9M8_HENB6</name>
<dbReference type="SMART" id="SM00353">
    <property type="entry name" value="HLH"/>
    <property type="match status" value="1"/>
</dbReference>
<feature type="compositionally biased region" description="Low complexity" evidence="1">
    <location>
        <begin position="305"/>
        <end position="323"/>
    </location>
</feature>
<dbReference type="PANTHER" id="PTHR47336:SF2">
    <property type="entry name" value="TRANSCRIPTION FACTOR HMS1-RELATED"/>
    <property type="match status" value="1"/>
</dbReference>
<dbReference type="GeneID" id="14498263"/>
<feature type="region of interest" description="Disordered" evidence="1">
    <location>
        <begin position="265"/>
        <end position="343"/>
    </location>
</feature>
<reference evidence="3 4" key="1">
    <citation type="journal article" date="2011" name="Proc. Natl. Acad. Sci. U.S.A.">
        <title>Evolutionary erosion of yeast sex chromosomes by mating-type switching accidents.</title>
        <authorList>
            <person name="Gordon J.L."/>
            <person name="Armisen D."/>
            <person name="Proux-Wera E."/>
            <person name="Oheigeartaigh S.S."/>
            <person name="Byrne K.P."/>
            <person name="Wolfe K.H."/>
        </authorList>
    </citation>
    <scope>NUCLEOTIDE SEQUENCE [LARGE SCALE GENOMIC DNA]</scope>
    <source>
        <strain evidence="4">ATCC 34711 / CBS 6284 / DSM 70876 / NBRC 10599 / NRRL Y-10934 / UCD 77-7</strain>
    </source>
</reference>
<feature type="region of interest" description="Disordered" evidence="1">
    <location>
        <begin position="39"/>
        <end position="98"/>
    </location>
</feature>
<dbReference type="eggNOG" id="KOG2588">
    <property type="taxonomic scope" value="Eukaryota"/>
</dbReference>
<feature type="region of interest" description="Disordered" evidence="1">
    <location>
        <begin position="138"/>
        <end position="158"/>
    </location>
</feature>
<dbReference type="EMBL" id="HE806325">
    <property type="protein sequence ID" value="CCH63080.1"/>
    <property type="molecule type" value="Genomic_DNA"/>
</dbReference>
<feature type="compositionally biased region" description="Pro residues" evidence="1">
    <location>
        <begin position="67"/>
        <end position="77"/>
    </location>
</feature>
<dbReference type="OrthoDB" id="2133190at2759"/>
<feature type="compositionally biased region" description="Polar residues" evidence="1">
    <location>
        <begin position="1"/>
        <end position="10"/>
    </location>
</feature>
<proteinExistence type="predicted"/>